<proteinExistence type="predicted"/>
<dbReference type="EMBL" id="MU394284">
    <property type="protein sequence ID" value="KAI6092078.1"/>
    <property type="molecule type" value="Genomic_DNA"/>
</dbReference>
<keyword evidence="1" id="KW-0378">Hydrolase</keyword>
<accession>A0ACC0DHK8</accession>
<reference evidence="1 2" key="1">
    <citation type="journal article" date="2022" name="New Phytol.">
        <title>Ecological generalism drives hyperdiversity of secondary metabolite gene clusters in xylarialean endophytes.</title>
        <authorList>
            <person name="Franco M.E.E."/>
            <person name="Wisecaver J.H."/>
            <person name="Arnold A.E."/>
            <person name="Ju Y.M."/>
            <person name="Slot J.C."/>
            <person name="Ahrendt S."/>
            <person name="Moore L.P."/>
            <person name="Eastman K.E."/>
            <person name="Scott K."/>
            <person name="Konkel Z."/>
            <person name="Mondo S.J."/>
            <person name="Kuo A."/>
            <person name="Hayes R.D."/>
            <person name="Haridas S."/>
            <person name="Andreopoulos B."/>
            <person name="Riley R."/>
            <person name="LaButti K."/>
            <person name="Pangilinan J."/>
            <person name="Lipzen A."/>
            <person name="Amirebrahimi M."/>
            <person name="Yan J."/>
            <person name="Adam C."/>
            <person name="Keymanesh K."/>
            <person name="Ng V."/>
            <person name="Louie K."/>
            <person name="Northen T."/>
            <person name="Drula E."/>
            <person name="Henrissat B."/>
            <person name="Hsieh H.M."/>
            <person name="Youens-Clark K."/>
            <person name="Lutzoni F."/>
            <person name="Miadlikowska J."/>
            <person name="Eastwood D.C."/>
            <person name="Hamelin R.C."/>
            <person name="Grigoriev I.V."/>
            <person name="U'Ren J.M."/>
        </authorList>
    </citation>
    <scope>NUCLEOTIDE SEQUENCE [LARGE SCALE GENOMIC DNA]</scope>
    <source>
        <strain evidence="1 2">ER1909</strain>
    </source>
</reference>
<name>A0ACC0DHK8_9PEZI</name>
<dbReference type="Proteomes" id="UP001497680">
    <property type="component" value="Unassembled WGS sequence"/>
</dbReference>
<comment type="caution">
    <text evidence="1">The sequence shown here is derived from an EMBL/GenBank/DDBJ whole genome shotgun (WGS) entry which is preliminary data.</text>
</comment>
<keyword evidence="1" id="KW-0645">Protease</keyword>
<evidence type="ECO:0000313" key="2">
    <source>
        <dbReference type="Proteomes" id="UP001497680"/>
    </source>
</evidence>
<sequence length="554" mass="60871">MKSNYLLFVTLVAPACATTCEEVSPFQLPIKDIQVLPNISDSFMRGIALTIGTPPQKIVLLPWPELNNTWIYDQQAYCDSSIVWNDVICQVRRGNYYREGNSSTFAKSNDIIAAGGAGTETQSLGSELGIGKLITSSLTGTDTFSLNSTAILSSAFPFGVPRMSWDHGYTMLHAMGMGTNSTFLNTLLQTGRIGSRVWSIFWGHMWVDEEDVVDGSIVFGGFDQQKTIGNNYTQPLDFSDNTGCWTGMKVQISKLKLNFRNGDDVDLLPINTLIDACIVPQRQLLLEAPGTVVETFEKETGMESFARSYGLHWSSYLYNTSNLFDGDLTVSLSTGLDIRIPNNQYLVPYVDIDRNGSRIIDTSRRELLINGVSDQPATLGRYFLTAAYLMVDLDSDTFTLWQANPTRDSKLVSIAGDRATESQCMNDTSIPASNGAASDLPQAPQQASRLSGGSIAGIVVGVLAALAFLGSGVFFYLRRARNGAQFTHSDEATPAMDDQARVDQNPGFQPPDNTKQIQRPTYELRGSLAPSHEVSGQQHYVYEMDGDERYIGRT</sequence>
<gene>
    <name evidence="1" type="ORF">F4821DRAFT_224821</name>
</gene>
<evidence type="ECO:0000313" key="1">
    <source>
        <dbReference type="EMBL" id="KAI6092078.1"/>
    </source>
</evidence>
<organism evidence="1 2">
    <name type="scientific">Hypoxylon rubiginosum</name>
    <dbReference type="NCBI Taxonomy" id="110542"/>
    <lineage>
        <taxon>Eukaryota</taxon>
        <taxon>Fungi</taxon>
        <taxon>Dikarya</taxon>
        <taxon>Ascomycota</taxon>
        <taxon>Pezizomycotina</taxon>
        <taxon>Sordariomycetes</taxon>
        <taxon>Xylariomycetidae</taxon>
        <taxon>Xylariales</taxon>
        <taxon>Hypoxylaceae</taxon>
        <taxon>Hypoxylon</taxon>
    </lineage>
</organism>
<keyword evidence="2" id="KW-1185">Reference proteome</keyword>
<protein>
    <submittedName>
        <fullName evidence="1">Acid protease</fullName>
    </submittedName>
</protein>